<comment type="caution">
    <text evidence="1">The sequence shown here is derived from an EMBL/GenBank/DDBJ whole genome shotgun (WGS) entry which is preliminary data.</text>
</comment>
<evidence type="ECO:0000313" key="2">
    <source>
        <dbReference type="Proteomes" id="UP000478052"/>
    </source>
</evidence>
<protein>
    <submittedName>
        <fullName evidence="1">Uncharacterized protein</fullName>
    </submittedName>
</protein>
<proteinExistence type="predicted"/>
<name>A0A6G0Y499_APHCR</name>
<reference evidence="1 2" key="1">
    <citation type="submission" date="2019-08" db="EMBL/GenBank/DDBJ databases">
        <title>Whole genome of Aphis craccivora.</title>
        <authorList>
            <person name="Voronova N.V."/>
            <person name="Shulinski R.S."/>
            <person name="Bandarenka Y.V."/>
            <person name="Zhorov D.G."/>
            <person name="Warner D."/>
        </authorList>
    </citation>
    <scope>NUCLEOTIDE SEQUENCE [LARGE SCALE GENOMIC DNA]</scope>
    <source>
        <strain evidence="1">180601</strain>
        <tissue evidence="1">Whole Body</tissue>
    </source>
</reference>
<sequence>MKCCILDSESSYVCIDFTMLCIFFVSVSTRKCRNSTSISNLGVVSDSITNLVGALGRSFFNQTRVATKVTIIIFVDLQKPVLALLSRVYAYTEWIIILGPDGNDNDTKVLCEFSKKHNILLTSNFESGDLRLAIICTIFNFRNWRLEIGNYLYYF</sequence>
<gene>
    <name evidence="1" type="ORF">FWK35_00019818</name>
</gene>
<keyword evidence="2" id="KW-1185">Reference proteome</keyword>
<organism evidence="1 2">
    <name type="scientific">Aphis craccivora</name>
    <name type="common">Cowpea aphid</name>
    <dbReference type="NCBI Taxonomy" id="307492"/>
    <lineage>
        <taxon>Eukaryota</taxon>
        <taxon>Metazoa</taxon>
        <taxon>Ecdysozoa</taxon>
        <taxon>Arthropoda</taxon>
        <taxon>Hexapoda</taxon>
        <taxon>Insecta</taxon>
        <taxon>Pterygota</taxon>
        <taxon>Neoptera</taxon>
        <taxon>Paraneoptera</taxon>
        <taxon>Hemiptera</taxon>
        <taxon>Sternorrhyncha</taxon>
        <taxon>Aphidomorpha</taxon>
        <taxon>Aphidoidea</taxon>
        <taxon>Aphididae</taxon>
        <taxon>Aphidini</taxon>
        <taxon>Aphis</taxon>
        <taxon>Aphis</taxon>
    </lineage>
</organism>
<dbReference type="Proteomes" id="UP000478052">
    <property type="component" value="Unassembled WGS sequence"/>
</dbReference>
<evidence type="ECO:0000313" key="1">
    <source>
        <dbReference type="EMBL" id="KAF0748700.1"/>
    </source>
</evidence>
<accession>A0A6G0Y499</accession>
<dbReference type="EMBL" id="VUJU01006374">
    <property type="protein sequence ID" value="KAF0748700.1"/>
    <property type="molecule type" value="Genomic_DNA"/>
</dbReference>
<dbReference type="AlphaFoldDB" id="A0A6G0Y499"/>